<dbReference type="Proteomes" id="UP001291306">
    <property type="component" value="Unassembled WGS sequence"/>
</dbReference>
<dbReference type="CDD" id="cd07961">
    <property type="entry name" value="Anticodon_Ia_Ile_ABEc"/>
    <property type="match status" value="1"/>
</dbReference>
<evidence type="ECO:0000256" key="4">
    <source>
        <dbReference type="ARBA" id="ARBA00022917"/>
    </source>
</evidence>
<dbReference type="InterPro" id="IPR009080">
    <property type="entry name" value="tRNAsynth_Ia_anticodon-bd"/>
</dbReference>
<dbReference type="AlphaFoldDB" id="A0AAW9IHB6"/>
<dbReference type="Pfam" id="PF08264">
    <property type="entry name" value="Anticodon_1"/>
    <property type="match status" value="1"/>
</dbReference>
<evidence type="ECO:0000259" key="8">
    <source>
        <dbReference type="Pfam" id="PF08264"/>
    </source>
</evidence>
<dbReference type="GO" id="GO:0006428">
    <property type="term" value="P:isoleucyl-tRNA aminoacylation"/>
    <property type="evidence" value="ECO:0007669"/>
    <property type="project" value="TreeGrafter"/>
</dbReference>
<dbReference type="RefSeq" id="WP_322458510.1">
    <property type="nucleotide sequence ID" value="NZ_WNVC01000110.1"/>
</dbReference>
<feature type="domain" description="Methionyl/Valyl/Leucyl/Isoleucyl-tRNA synthetase anticodon-binding" evidence="8">
    <location>
        <begin position="170"/>
        <end position="321"/>
    </location>
</feature>
<keyword evidence="4" id="KW-0648">Protein biosynthesis</keyword>
<gene>
    <name evidence="9" type="ORF">GNF79_14145</name>
</gene>
<dbReference type="GO" id="GO:0005524">
    <property type="term" value="F:ATP binding"/>
    <property type="evidence" value="ECO:0007669"/>
    <property type="project" value="UniProtKB-KW"/>
</dbReference>
<dbReference type="Pfam" id="PF19302">
    <property type="entry name" value="DUF5915"/>
    <property type="match status" value="1"/>
</dbReference>
<comment type="catalytic activity">
    <reaction evidence="6">
        <text>tRNA(Ile) + L-isoleucine + ATP = L-isoleucyl-tRNA(Ile) + AMP + diphosphate</text>
        <dbReference type="Rhea" id="RHEA:11060"/>
        <dbReference type="Rhea" id="RHEA-COMP:9666"/>
        <dbReference type="Rhea" id="RHEA-COMP:9695"/>
        <dbReference type="ChEBI" id="CHEBI:30616"/>
        <dbReference type="ChEBI" id="CHEBI:33019"/>
        <dbReference type="ChEBI" id="CHEBI:58045"/>
        <dbReference type="ChEBI" id="CHEBI:78442"/>
        <dbReference type="ChEBI" id="CHEBI:78528"/>
        <dbReference type="ChEBI" id="CHEBI:456215"/>
        <dbReference type="EC" id="6.1.1.5"/>
    </reaction>
</comment>
<reference evidence="9" key="1">
    <citation type="submission" date="2019-11" db="EMBL/GenBank/DDBJ databases">
        <title>Characterization of Clostridium perfringens isolates from swine manure treated agricultural soils.</title>
        <authorList>
            <person name="Wushke S.T."/>
        </authorList>
    </citation>
    <scope>NUCLEOTIDE SEQUENCE</scope>
    <source>
        <strain evidence="9">X26</strain>
    </source>
</reference>
<evidence type="ECO:0000256" key="1">
    <source>
        <dbReference type="ARBA" id="ARBA00022598"/>
    </source>
</evidence>
<dbReference type="EMBL" id="WNVC01000110">
    <property type="protein sequence ID" value="MDZ5000197.1"/>
    <property type="molecule type" value="Genomic_DNA"/>
</dbReference>
<dbReference type="InterPro" id="IPR013155">
    <property type="entry name" value="M/V/L/I-tRNA-synth_anticd-bd"/>
</dbReference>
<evidence type="ECO:0000256" key="3">
    <source>
        <dbReference type="ARBA" id="ARBA00022840"/>
    </source>
</evidence>
<dbReference type="Gene3D" id="1.10.730.10">
    <property type="entry name" value="Isoleucyl-tRNA Synthetase, Domain 1"/>
    <property type="match status" value="1"/>
</dbReference>
<dbReference type="InterPro" id="IPR033709">
    <property type="entry name" value="Anticodon_Ile_ABEc"/>
</dbReference>
<dbReference type="InterPro" id="IPR014729">
    <property type="entry name" value="Rossmann-like_a/b/a_fold"/>
</dbReference>
<evidence type="ECO:0000313" key="9">
    <source>
        <dbReference type="EMBL" id="MDZ5000197.1"/>
    </source>
</evidence>
<dbReference type="InterPro" id="IPR023586">
    <property type="entry name" value="Ile-tRNA-ligase_type2"/>
</dbReference>
<evidence type="ECO:0000256" key="5">
    <source>
        <dbReference type="ARBA" id="ARBA00023146"/>
    </source>
</evidence>
<accession>A0AAW9IHB6</accession>
<evidence type="ECO:0000256" key="6">
    <source>
        <dbReference type="ARBA" id="ARBA00048359"/>
    </source>
</evidence>
<evidence type="ECO:0000313" key="10">
    <source>
        <dbReference type="Proteomes" id="UP001291306"/>
    </source>
</evidence>
<protein>
    <submittedName>
        <fullName evidence="9">Class I tRNA ligase family protein</fullName>
    </submittedName>
</protein>
<dbReference type="PANTHER" id="PTHR42780:SF1">
    <property type="entry name" value="ISOLEUCINE--TRNA LIGASE, CYTOPLASMIC"/>
    <property type="match status" value="1"/>
</dbReference>
<keyword evidence="5" id="KW-0030">Aminoacyl-tRNA synthetase</keyword>
<dbReference type="GO" id="GO:0004822">
    <property type="term" value="F:isoleucine-tRNA ligase activity"/>
    <property type="evidence" value="ECO:0007669"/>
    <property type="project" value="UniProtKB-EC"/>
</dbReference>
<keyword evidence="2" id="KW-0547">Nucleotide-binding</keyword>
<feature type="non-terminal residue" evidence="9">
    <location>
        <position position="403"/>
    </location>
</feature>
<dbReference type="SUPFAM" id="SSF47323">
    <property type="entry name" value="Anticodon-binding domain of a subclass of class I aminoacyl-tRNA synthetases"/>
    <property type="match status" value="1"/>
</dbReference>
<dbReference type="PANTHER" id="PTHR42780">
    <property type="entry name" value="SOLEUCYL-TRNA SYNTHETASE"/>
    <property type="match status" value="1"/>
</dbReference>
<name>A0AAW9IHB6_CLOPF</name>
<organism evidence="9 10">
    <name type="scientific">Clostridium perfringens</name>
    <dbReference type="NCBI Taxonomy" id="1502"/>
    <lineage>
        <taxon>Bacteria</taxon>
        <taxon>Bacillati</taxon>
        <taxon>Bacillota</taxon>
        <taxon>Clostridia</taxon>
        <taxon>Eubacteriales</taxon>
        <taxon>Clostridiaceae</taxon>
        <taxon>Clostridium</taxon>
    </lineage>
</organism>
<feature type="domain" description="Aminoacyl-tRNA synthetase class Ia" evidence="7">
    <location>
        <begin position="2"/>
        <end position="113"/>
    </location>
</feature>
<dbReference type="GO" id="GO:0000049">
    <property type="term" value="F:tRNA binding"/>
    <property type="evidence" value="ECO:0007669"/>
    <property type="project" value="InterPro"/>
</dbReference>
<dbReference type="Gene3D" id="3.40.50.620">
    <property type="entry name" value="HUPs"/>
    <property type="match status" value="1"/>
</dbReference>
<keyword evidence="1 9" id="KW-0436">Ligase</keyword>
<comment type="caution">
    <text evidence="9">The sequence shown here is derived from an EMBL/GenBank/DDBJ whole genome shotgun (WGS) entry which is preliminary data.</text>
</comment>
<dbReference type="SUPFAM" id="SSF52374">
    <property type="entry name" value="Nucleotidylyl transferase"/>
    <property type="match status" value="1"/>
</dbReference>
<evidence type="ECO:0000256" key="2">
    <source>
        <dbReference type="ARBA" id="ARBA00022741"/>
    </source>
</evidence>
<dbReference type="Pfam" id="PF00133">
    <property type="entry name" value="tRNA-synt_1"/>
    <property type="match status" value="1"/>
</dbReference>
<sequence>MTRTAEVMDCWVDSGSMPCAQLHYPFENKELFEKNFPAQFISEAVDQTRGWFYTLLAISTAIFDTNPFENCIVLGHVLDKKGLKMSKSKGNVVDPFEVLDAQGADATRWHFYTASAPWLPTRFSVDDVSEAQRKFLSTLWNVYSFYVLYAELDQFNPLKYSNFESENVMDKWIMSKLNTLIKDVDDNLNSYQITPAALAIEEFTDELSNWYVRRNRARYWSEELTDDKIGAYVTLYRVLTTLVKVTSPFVPFISEEIYQNLVVNLDENATESVHLCTWPEVKENAIDKNLEEEMNLAYAIVKLGRSARNGSNIKNRQPLSKMLLSTDAIPEYYGDIIKDELNIKAVEFGADLSQYVNFEIKPNLPVLGRAYGKLIPGIRKEIASRNQMELAQKLQNGGTETIV</sequence>
<dbReference type="InterPro" id="IPR002300">
    <property type="entry name" value="aa-tRNA-synth_Ia"/>
</dbReference>
<proteinExistence type="predicted"/>
<feature type="non-terminal residue" evidence="9">
    <location>
        <position position="1"/>
    </location>
</feature>
<keyword evidence="3" id="KW-0067">ATP-binding</keyword>
<evidence type="ECO:0000259" key="7">
    <source>
        <dbReference type="Pfam" id="PF00133"/>
    </source>
</evidence>